<sequence>MEGSKGSGGPNELRDTYNAAYLIHFLLGAGNLLPWNALITAVDYFGYLYPNKHVDKAFPVAYMGSSLLVLVLLMCCSSWNKLPRFRTRMNLGFSLFILALMTAPIMDWIGHKNEPGANLNGAYGIIILAVTICGLADGLIGGSLIGAAGELPGRYMQAVFAGTASSGVLVCILRIITKASLPQTPKGLQTSAHFYFIISTFIVFVCIICCNILDKLPVIQNYQQRRTMARKTQASNFLGGIRNSMSRAYDAIEPNGHPRFWNVFIRIRWAALGILVIYAVTLSIFPGYLAENVESKLLQDWYSILLITTYNVSDLLGKSVAAIYVLRSIGKVTWGCIARLLFYPLFAACLHGPKWLRSEFPVIFLTGMLGLTNGYLTSVLMILAPKSVPDEEAETAGFVMALFLAIGLATGSVIGWFWII</sequence>
<evidence type="ECO:0000256" key="3">
    <source>
        <dbReference type="ARBA" id="ARBA00022448"/>
    </source>
</evidence>
<evidence type="ECO:0000256" key="4">
    <source>
        <dbReference type="ARBA" id="ARBA00022692"/>
    </source>
</evidence>
<comment type="similarity">
    <text evidence="2">Belongs to the SLC29A/ENT transporter (TC 2.A.57) family.</text>
</comment>
<gene>
    <name evidence="8" type="primary">ETN8_3</name>
    <name evidence="8" type="ORF">CK203_040659</name>
</gene>
<keyword evidence="5 7" id="KW-1133">Transmembrane helix</keyword>
<keyword evidence="6 7" id="KW-0472">Membrane</keyword>
<organism evidence="8 9">
    <name type="scientific">Vitis vinifera</name>
    <name type="common">Grape</name>
    <dbReference type="NCBI Taxonomy" id="29760"/>
    <lineage>
        <taxon>Eukaryota</taxon>
        <taxon>Viridiplantae</taxon>
        <taxon>Streptophyta</taxon>
        <taxon>Embryophyta</taxon>
        <taxon>Tracheophyta</taxon>
        <taxon>Spermatophyta</taxon>
        <taxon>Magnoliopsida</taxon>
        <taxon>eudicotyledons</taxon>
        <taxon>Gunneridae</taxon>
        <taxon>Pentapetalae</taxon>
        <taxon>rosids</taxon>
        <taxon>Vitales</taxon>
        <taxon>Vitaceae</taxon>
        <taxon>Viteae</taxon>
        <taxon>Vitis</taxon>
    </lineage>
</organism>
<dbReference type="Pfam" id="PF01733">
    <property type="entry name" value="Nucleoside_tran"/>
    <property type="match status" value="1"/>
</dbReference>
<keyword evidence="3" id="KW-0813">Transport</keyword>
<accession>A0A438HIT6</accession>
<evidence type="ECO:0000313" key="8">
    <source>
        <dbReference type="EMBL" id="RVW84361.1"/>
    </source>
</evidence>
<proteinExistence type="inferred from homology"/>
<evidence type="ECO:0000256" key="5">
    <source>
        <dbReference type="ARBA" id="ARBA00022989"/>
    </source>
</evidence>
<dbReference type="InterPro" id="IPR002259">
    <property type="entry name" value="Eqnu_transpt"/>
</dbReference>
<dbReference type="Proteomes" id="UP000288805">
    <property type="component" value="Unassembled WGS sequence"/>
</dbReference>
<feature type="transmembrane region" description="Helical" evidence="7">
    <location>
        <begin position="59"/>
        <end position="79"/>
    </location>
</feature>
<dbReference type="PANTHER" id="PTHR10332:SF76">
    <property type="entry name" value="EQUILIBRATIVE NUCLEOSIDE TRANSPORTER, MAJOR FACILITATOR SUPERFAMILY DOMAIN PROTEIN-RELATED"/>
    <property type="match status" value="1"/>
</dbReference>
<dbReference type="PIRSF" id="PIRSF016379">
    <property type="entry name" value="ENT"/>
    <property type="match status" value="1"/>
</dbReference>
<evidence type="ECO:0000256" key="6">
    <source>
        <dbReference type="ARBA" id="ARBA00023136"/>
    </source>
</evidence>
<dbReference type="GO" id="GO:0005337">
    <property type="term" value="F:nucleoside transmembrane transporter activity"/>
    <property type="evidence" value="ECO:0007669"/>
    <property type="project" value="InterPro"/>
</dbReference>
<reference evidence="8 9" key="1">
    <citation type="journal article" date="2018" name="PLoS Genet.">
        <title>Population sequencing reveals clonal diversity and ancestral inbreeding in the grapevine cultivar Chardonnay.</title>
        <authorList>
            <person name="Roach M.J."/>
            <person name="Johnson D.L."/>
            <person name="Bohlmann J."/>
            <person name="van Vuuren H.J."/>
            <person name="Jones S.J."/>
            <person name="Pretorius I.S."/>
            <person name="Schmidt S.A."/>
            <person name="Borneman A.R."/>
        </authorList>
    </citation>
    <scope>NUCLEOTIDE SEQUENCE [LARGE SCALE GENOMIC DNA]</scope>
    <source>
        <strain evidence="9">cv. Chardonnay</strain>
        <tissue evidence="8">Leaf</tissue>
    </source>
</reference>
<evidence type="ECO:0000313" key="9">
    <source>
        <dbReference type="Proteomes" id="UP000288805"/>
    </source>
</evidence>
<feature type="transmembrane region" description="Helical" evidence="7">
    <location>
        <begin position="192"/>
        <end position="213"/>
    </location>
</feature>
<feature type="transmembrane region" description="Helical" evidence="7">
    <location>
        <begin position="269"/>
        <end position="289"/>
    </location>
</feature>
<dbReference type="AlphaFoldDB" id="A0A438HIT6"/>
<feature type="transmembrane region" description="Helical" evidence="7">
    <location>
        <begin position="362"/>
        <end position="384"/>
    </location>
</feature>
<dbReference type="PRINTS" id="PR01130">
    <property type="entry name" value="DERENTRNSPRT"/>
</dbReference>
<keyword evidence="4 7" id="KW-0812">Transmembrane</keyword>
<evidence type="ECO:0000256" key="7">
    <source>
        <dbReference type="SAM" id="Phobius"/>
    </source>
</evidence>
<feature type="transmembrane region" description="Helical" evidence="7">
    <location>
        <begin position="91"/>
        <end position="110"/>
    </location>
</feature>
<dbReference type="GO" id="GO:0016020">
    <property type="term" value="C:membrane"/>
    <property type="evidence" value="ECO:0007669"/>
    <property type="project" value="UniProtKB-SubCell"/>
</dbReference>
<dbReference type="InterPro" id="IPR036259">
    <property type="entry name" value="MFS_trans_sf"/>
</dbReference>
<comment type="subcellular location">
    <subcellularLocation>
        <location evidence="1">Membrane</location>
        <topology evidence="1">Multi-pass membrane protein</topology>
    </subcellularLocation>
</comment>
<dbReference type="EMBL" id="QGNW01000216">
    <property type="protein sequence ID" value="RVW84361.1"/>
    <property type="molecule type" value="Genomic_DNA"/>
</dbReference>
<feature type="transmembrane region" description="Helical" evidence="7">
    <location>
        <begin position="158"/>
        <end position="177"/>
    </location>
</feature>
<dbReference type="SUPFAM" id="SSF103473">
    <property type="entry name" value="MFS general substrate transporter"/>
    <property type="match status" value="1"/>
</dbReference>
<feature type="transmembrane region" description="Helical" evidence="7">
    <location>
        <begin position="396"/>
        <end position="419"/>
    </location>
</feature>
<feature type="transmembrane region" description="Helical" evidence="7">
    <location>
        <begin position="301"/>
        <end position="325"/>
    </location>
</feature>
<feature type="transmembrane region" description="Helical" evidence="7">
    <location>
        <begin position="21"/>
        <end position="47"/>
    </location>
</feature>
<evidence type="ECO:0000256" key="2">
    <source>
        <dbReference type="ARBA" id="ARBA00007965"/>
    </source>
</evidence>
<name>A0A438HIT6_VITVI</name>
<evidence type="ECO:0000256" key="1">
    <source>
        <dbReference type="ARBA" id="ARBA00004141"/>
    </source>
</evidence>
<protein>
    <submittedName>
        <fullName evidence="8">Equilibrative nucleotide transporter 8</fullName>
    </submittedName>
</protein>
<dbReference type="PANTHER" id="PTHR10332">
    <property type="entry name" value="EQUILIBRATIVE NUCLEOSIDE TRANSPORTER"/>
    <property type="match status" value="1"/>
</dbReference>
<feature type="transmembrane region" description="Helical" evidence="7">
    <location>
        <begin position="122"/>
        <end position="146"/>
    </location>
</feature>
<comment type="caution">
    <text evidence="8">The sequence shown here is derived from an EMBL/GenBank/DDBJ whole genome shotgun (WGS) entry which is preliminary data.</text>
</comment>